<dbReference type="Gene3D" id="3.30.450.20">
    <property type="entry name" value="PAS domain"/>
    <property type="match status" value="1"/>
</dbReference>
<dbReference type="InterPro" id="IPR003661">
    <property type="entry name" value="HisK_dim/P_dom"/>
</dbReference>
<dbReference type="Pfam" id="PF00512">
    <property type="entry name" value="HisKA"/>
    <property type="match status" value="1"/>
</dbReference>
<gene>
    <name evidence="11" type="ORF">H5P27_06550</name>
</gene>
<keyword evidence="4" id="KW-0902">Two-component regulatory system</keyword>
<dbReference type="GO" id="GO:0003677">
    <property type="term" value="F:DNA binding"/>
    <property type="evidence" value="ECO:0007669"/>
    <property type="project" value="UniProtKB-KW"/>
</dbReference>
<feature type="domain" description="Response regulatory" evidence="10">
    <location>
        <begin position="8"/>
        <end position="124"/>
    </location>
</feature>
<organism evidence="11 12">
    <name type="scientific">Pelagicoccus albus</name>
    <dbReference type="NCBI Taxonomy" id="415222"/>
    <lineage>
        <taxon>Bacteria</taxon>
        <taxon>Pseudomonadati</taxon>
        <taxon>Verrucomicrobiota</taxon>
        <taxon>Opitutia</taxon>
        <taxon>Puniceicoccales</taxon>
        <taxon>Pelagicoccaceae</taxon>
        <taxon>Pelagicoccus</taxon>
    </lineage>
</organism>
<dbReference type="PROSITE" id="PS50110">
    <property type="entry name" value="RESPONSE_REGULATORY"/>
    <property type="match status" value="1"/>
</dbReference>
<dbReference type="InterPro" id="IPR036890">
    <property type="entry name" value="HATPase_C_sf"/>
</dbReference>
<dbReference type="InterPro" id="IPR001789">
    <property type="entry name" value="Sig_transdc_resp-reg_receiver"/>
</dbReference>
<dbReference type="CDD" id="cd00082">
    <property type="entry name" value="HisKA"/>
    <property type="match status" value="1"/>
</dbReference>
<keyword evidence="3 8" id="KW-0597">Phosphoprotein</keyword>
<dbReference type="InterPro" id="IPR003594">
    <property type="entry name" value="HATPase_dom"/>
</dbReference>
<keyword evidence="12" id="KW-1185">Reference proteome</keyword>
<dbReference type="Proteomes" id="UP000526501">
    <property type="component" value="Unassembled WGS sequence"/>
</dbReference>
<dbReference type="FunFam" id="3.40.50.2300:FF:000001">
    <property type="entry name" value="DNA-binding response regulator PhoB"/>
    <property type="match status" value="1"/>
</dbReference>
<keyword evidence="6" id="KW-0238">DNA-binding</keyword>
<dbReference type="SMART" id="SM00448">
    <property type="entry name" value="REC"/>
    <property type="match status" value="1"/>
</dbReference>
<dbReference type="EMBL" id="JACHVC010000006">
    <property type="protein sequence ID" value="MBC2605699.1"/>
    <property type="molecule type" value="Genomic_DNA"/>
</dbReference>
<dbReference type="CDD" id="cd17538">
    <property type="entry name" value="REC_D1_PleD-like"/>
    <property type="match status" value="1"/>
</dbReference>
<dbReference type="InterPro" id="IPR036097">
    <property type="entry name" value="HisK_dim/P_sf"/>
</dbReference>
<dbReference type="Gene3D" id="3.30.565.10">
    <property type="entry name" value="Histidine kinase-like ATPase, C-terminal domain"/>
    <property type="match status" value="1"/>
</dbReference>
<dbReference type="InterPro" id="IPR005467">
    <property type="entry name" value="His_kinase_dom"/>
</dbReference>
<dbReference type="AlphaFoldDB" id="A0A7X1B4V2"/>
<keyword evidence="5" id="KW-0805">Transcription regulation</keyword>
<dbReference type="Gene3D" id="1.10.287.130">
    <property type="match status" value="1"/>
</dbReference>
<evidence type="ECO:0000256" key="3">
    <source>
        <dbReference type="ARBA" id="ARBA00022553"/>
    </source>
</evidence>
<comment type="catalytic activity">
    <reaction evidence="1">
        <text>ATP + protein L-histidine = ADP + protein N-phospho-L-histidine.</text>
        <dbReference type="EC" id="2.7.13.3"/>
    </reaction>
</comment>
<dbReference type="Pfam" id="PF02518">
    <property type="entry name" value="HATPase_c"/>
    <property type="match status" value="1"/>
</dbReference>
<evidence type="ECO:0000256" key="5">
    <source>
        <dbReference type="ARBA" id="ARBA00023015"/>
    </source>
</evidence>
<dbReference type="SUPFAM" id="SSF55874">
    <property type="entry name" value="ATPase domain of HSP90 chaperone/DNA topoisomerase II/histidine kinase"/>
    <property type="match status" value="1"/>
</dbReference>
<sequence>MKSSSRSTLLIVDDNYGARYSIEALLAQDNFRFVFAQSGQEALDILEEETPDLILLDVMMPGMNGYETCRKIREIEKVSEVPIIMLTALDDEESMIEGIEAGADDFLPKPINKLELRSRIRSIIRLNRFRKLCNERHKFELVVAQSNRGFLILDSDNRIRFSNTSARKMLEQSKRPFEEDSFFSICKEVYTLHPFDIEQAIEKCEEPSEYPPFTMVRKEQSESPIKWIQATFHPLGLESGNQKFLRLEDITEQITSFREKHTFSRMMSHKLLTPLNTIKAAHQMLGASPSESQVKHVAKIQESGIERLEYDIRSILAFLDSENSQHSEISLQEARQIIETVGADIQLLLKIETQGPTEDILKISAHDFEACVREICENAVKFSSQSTPTLEIEMVSDPQNRELALSFLSNSNQLSSSELANVWRPYWQADRYQTGEVQGMGLGLALVAANVWSAGGTCSMQNHPSQKGVLVSVTLPFRG</sequence>
<dbReference type="Gene3D" id="3.40.50.2300">
    <property type="match status" value="1"/>
</dbReference>
<protein>
    <recommendedName>
        <fullName evidence="2">histidine kinase</fullName>
        <ecNumber evidence="2">2.7.13.3</ecNumber>
    </recommendedName>
</protein>
<feature type="modified residue" description="4-aspartylphosphate" evidence="8">
    <location>
        <position position="57"/>
    </location>
</feature>
<dbReference type="PROSITE" id="PS50109">
    <property type="entry name" value="HIS_KIN"/>
    <property type="match status" value="1"/>
</dbReference>
<dbReference type="GO" id="GO:0000155">
    <property type="term" value="F:phosphorelay sensor kinase activity"/>
    <property type="evidence" value="ECO:0007669"/>
    <property type="project" value="InterPro"/>
</dbReference>
<dbReference type="PANTHER" id="PTHR43547:SF2">
    <property type="entry name" value="HYBRID SIGNAL TRANSDUCTION HISTIDINE KINASE C"/>
    <property type="match status" value="1"/>
</dbReference>
<evidence type="ECO:0000259" key="9">
    <source>
        <dbReference type="PROSITE" id="PS50109"/>
    </source>
</evidence>
<evidence type="ECO:0000256" key="6">
    <source>
        <dbReference type="ARBA" id="ARBA00023125"/>
    </source>
</evidence>
<comment type="caution">
    <text evidence="11">The sequence shown here is derived from an EMBL/GenBank/DDBJ whole genome shotgun (WGS) entry which is preliminary data.</text>
</comment>
<evidence type="ECO:0000256" key="8">
    <source>
        <dbReference type="PROSITE-ProRule" id="PRU00169"/>
    </source>
</evidence>
<evidence type="ECO:0000256" key="4">
    <source>
        <dbReference type="ARBA" id="ARBA00023012"/>
    </source>
</evidence>
<name>A0A7X1B4V2_9BACT</name>
<dbReference type="PANTHER" id="PTHR43547">
    <property type="entry name" value="TWO-COMPONENT HISTIDINE KINASE"/>
    <property type="match status" value="1"/>
</dbReference>
<dbReference type="Pfam" id="PF00072">
    <property type="entry name" value="Response_reg"/>
    <property type="match status" value="1"/>
</dbReference>
<evidence type="ECO:0000256" key="7">
    <source>
        <dbReference type="ARBA" id="ARBA00023163"/>
    </source>
</evidence>
<dbReference type="SUPFAM" id="SSF52172">
    <property type="entry name" value="CheY-like"/>
    <property type="match status" value="1"/>
</dbReference>
<evidence type="ECO:0000313" key="11">
    <source>
        <dbReference type="EMBL" id="MBC2605699.1"/>
    </source>
</evidence>
<proteinExistence type="predicted"/>
<evidence type="ECO:0000256" key="2">
    <source>
        <dbReference type="ARBA" id="ARBA00012438"/>
    </source>
</evidence>
<dbReference type="RefSeq" id="WP_185659566.1">
    <property type="nucleotide sequence ID" value="NZ_CAWPOO010000006.1"/>
</dbReference>
<evidence type="ECO:0000313" key="12">
    <source>
        <dbReference type="Proteomes" id="UP000526501"/>
    </source>
</evidence>
<feature type="domain" description="Histidine kinase" evidence="9">
    <location>
        <begin position="266"/>
        <end position="479"/>
    </location>
</feature>
<evidence type="ECO:0000256" key="1">
    <source>
        <dbReference type="ARBA" id="ARBA00000085"/>
    </source>
</evidence>
<dbReference type="SUPFAM" id="SSF55785">
    <property type="entry name" value="PYP-like sensor domain (PAS domain)"/>
    <property type="match status" value="1"/>
</dbReference>
<dbReference type="EC" id="2.7.13.3" evidence="2"/>
<reference evidence="11 12" key="1">
    <citation type="submission" date="2020-07" db="EMBL/GenBank/DDBJ databases">
        <authorList>
            <person name="Feng X."/>
        </authorList>
    </citation>
    <scope>NUCLEOTIDE SEQUENCE [LARGE SCALE GENOMIC DNA]</scope>
    <source>
        <strain evidence="11 12">JCM23202</strain>
    </source>
</reference>
<accession>A0A7X1B4V2</accession>
<dbReference type="InterPro" id="IPR035965">
    <property type="entry name" value="PAS-like_dom_sf"/>
</dbReference>
<keyword evidence="7" id="KW-0804">Transcription</keyword>
<evidence type="ECO:0000259" key="10">
    <source>
        <dbReference type="PROSITE" id="PS50110"/>
    </source>
</evidence>
<dbReference type="SUPFAM" id="SSF47384">
    <property type="entry name" value="Homodimeric domain of signal transducing histidine kinase"/>
    <property type="match status" value="1"/>
</dbReference>
<dbReference type="InterPro" id="IPR011006">
    <property type="entry name" value="CheY-like_superfamily"/>
</dbReference>